<keyword evidence="8" id="KW-0378">Hydrolase</keyword>
<dbReference type="GO" id="GO:0009007">
    <property type="term" value="F:site-specific DNA-methyltransferase (adenine-specific) activity"/>
    <property type="evidence" value="ECO:0007669"/>
    <property type="project" value="UniProtKB-EC"/>
</dbReference>
<dbReference type="PANTHER" id="PTHR33841">
    <property type="entry name" value="DNA METHYLTRANSFERASE YEEA-RELATED"/>
    <property type="match status" value="1"/>
</dbReference>
<feature type="domain" description="Type II methyltransferase M.Eco57I C-terminal" evidence="7">
    <location>
        <begin position="734"/>
        <end position="953"/>
    </location>
</feature>
<keyword evidence="8" id="KW-0255">Endonuclease</keyword>
<dbReference type="InterPro" id="IPR002052">
    <property type="entry name" value="DNA_methylase_N6_adenine_CS"/>
</dbReference>
<keyword evidence="8" id="KW-0540">Nuclease</keyword>
<evidence type="ECO:0000256" key="3">
    <source>
        <dbReference type="ARBA" id="ARBA00022691"/>
    </source>
</evidence>
<dbReference type="GO" id="GO:0008170">
    <property type="term" value="F:N-methyltransferase activity"/>
    <property type="evidence" value="ECO:0007669"/>
    <property type="project" value="InterPro"/>
</dbReference>
<evidence type="ECO:0000313" key="8">
    <source>
        <dbReference type="EMBL" id="HGQ59733.1"/>
    </source>
</evidence>
<accession>A0A7J3KG12</accession>
<dbReference type="GO" id="GO:0032259">
    <property type="term" value="P:methylation"/>
    <property type="evidence" value="ECO:0007669"/>
    <property type="project" value="UniProtKB-KW"/>
</dbReference>
<organism evidence="8">
    <name type="scientific">Staphylothermus marinus</name>
    <dbReference type="NCBI Taxonomy" id="2280"/>
    <lineage>
        <taxon>Archaea</taxon>
        <taxon>Thermoproteota</taxon>
        <taxon>Thermoprotei</taxon>
        <taxon>Desulfurococcales</taxon>
        <taxon>Desulfurococcaceae</taxon>
        <taxon>Staphylothermus</taxon>
    </lineage>
</organism>
<dbReference type="InterPro" id="IPR054520">
    <property type="entry name" value="M_Eco57I_C"/>
</dbReference>
<feature type="region of interest" description="Disordered" evidence="5">
    <location>
        <begin position="1019"/>
        <end position="1038"/>
    </location>
</feature>
<dbReference type="PROSITE" id="PS00092">
    <property type="entry name" value="N6_MTASE"/>
    <property type="match status" value="1"/>
</dbReference>
<gene>
    <name evidence="8" type="ORF">ENU09_03350</name>
</gene>
<proteinExistence type="predicted"/>
<evidence type="ECO:0000256" key="2">
    <source>
        <dbReference type="ARBA" id="ARBA00022679"/>
    </source>
</evidence>
<dbReference type="Pfam" id="PF22837">
    <property type="entry name" value="M_Eco57I_C"/>
    <property type="match status" value="1"/>
</dbReference>
<dbReference type="PANTHER" id="PTHR33841:SF5">
    <property type="entry name" value="DNA METHYLASE (MODIFICATION METHYLASE) (METHYLTRANSFERASE)-RELATED"/>
    <property type="match status" value="1"/>
</dbReference>
<keyword evidence="2" id="KW-0808">Transferase</keyword>
<dbReference type="InterPro" id="IPR050953">
    <property type="entry name" value="N4_N6_ade-DNA_methylase"/>
</dbReference>
<keyword evidence="3" id="KW-0949">S-adenosyl-L-methionine</keyword>
<evidence type="ECO:0000256" key="1">
    <source>
        <dbReference type="ARBA" id="ARBA00022603"/>
    </source>
</evidence>
<dbReference type="InterPro" id="IPR029063">
    <property type="entry name" value="SAM-dependent_MTases_sf"/>
</dbReference>
<dbReference type="GO" id="GO:0009307">
    <property type="term" value="P:DNA restriction-modification system"/>
    <property type="evidence" value="ECO:0007669"/>
    <property type="project" value="UniProtKB-KW"/>
</dbReference>
<keyword evidence="1" id="KW-0489">Methyltransferase</keyword>
<feature type="compositionally biased region" description="Basic and acidic residues" evidence="5">
    <location>
        <begin position="1019"/>
        <end position="1029"/>
    </location>
</feature>
<comment type="caution">
    <text evidence="8">The sequence shown here is derived from an EMBL/GenBank/DDBJ whole genome shotgun (WGS) entry which is preliminary data.</text>
</comment>
<dbReference type="CDD" id="cd02440">
    <property type="entry name" value="AdoMet_MTases"/>
    <property type="match status" value="1"/>
</dbReference>
<dbReference type="GO" id="GO:0004519">
    <property type="term" value="F:endonuclease activity"/>
    <property type="evidence" value="ECO:0007669"/>
    <property type="project" value="UniProtKB-KW"/>
</dbReference>
<dbReference type="Gene3D" id="3.40.50.150">
    <property type="entry name" value="Vaccinia Virus protein VP39"/>
    <property type="match status" value="1"/>
</dbReference>
<protein>
    <submittedName>
        <fullName evidence="8">Restriction endonuclease subunit M</fullName>
    </submittedName>
</protein>
<name>A0A7J3KG12_STAMA</name>
<keyword evidence="4" id="KW-0680">Restriction system</keyword>
<dbReference type="GO" id="GO:0003677">
    <property type="term" value="F:DNA binding"/>
    <property type="evidence" value="ECO:0007669"/>
    <property type="project" value="InterPro"/>
</dbReference>
<sequence length="1038" mass="120608">MYARRELDVQQRIYDILRKFAERGVKFNGVAVTRVVMNYEIEYGGRKRYADIAVLVDGDKPLLVIETKKKYEREGSYRAERRFHVTSEEILGQVFSYVAILKAKGIYVPFVATANEKQIAVFQVPEDIDRNVNWEAVDKRKYSEVLGINYIYHVLRPNYMLDHKPIRFSEDFFTDLLDKLTGIYVKKYKLEDVKRELSWILVEELRGFVETLYPFVLDYIATPDGKYKDEWEQRIDSYAKEKGYKPIPEHLAREMTYVLLNKVIFYKVLERYYKDLPRLESLYSKSYVNTVNQYLGKLKEFFNKAVEVTKDFEPIFETGIYDDIECVESEEVLKLLDWLITLIDQYRIERFGDVVGYVYEELIPAEERHQLGQFYTPKPIAELIVKWCIRSPDDRVLDPGCGSGTFLVEAYKRLAELKLGRKFSEVKYVPRDVHKQMLSQLYGIDINEFPAHLTAMNLAMRNPREPCSITNVIVEDFFAVTPAQKKLTPYKVKTAEGEKPVEIVFKDFDAVVGNPPYTRWTEIPRRTRELIPERCRDAMSKYNLIADPSRGLEPGIYVYWIMHSTNFLKNGGRLGMIISDSWLQTDYGVSFGNFLLDHFKIKAVIDISARVFPVPLIGTCVLLLEKSSDQKEREDNKTVFMYLDLGENRELTVDEVLDAVENPEKYKNKYYIRVIRQGDISRDKKWINLLFDASAVLDELRKRTIRMGELFEASRGNTIWSIWAIKHGKRPDLGASEFFYLDDDKVKQYSLGKYAYPAITNARQAKWFTFTIDDWQELRSRGEPCYIFVCHEPRVMLPQRVLEYIKWGETDCRTMIRGSRGGGKVCSQAQACKEREKRKDLFYGWYDVGGVVKAPIMAIRQSRYKTRFILAEHPVVTYDAIITFIPKIELSKLQLKALLAYLNSSFTQLYIESVGRTTGAVGPIALEVRHAEDMPVLDVRRLSENDLKLLASLFDDLEAEARRLGGADKRENIEKLWDTVIKRIDEEIARILGLPREMADAAKALSKIMMERRLARAEEAKPEAIKGDEAPGLSYLGK</sequence>
<dbReference type="PRINTS" id="PR00507">
    <property type="entry name" value="N12N6MTFRASE"/>
</dbReference>
<evidence type="ECO:0000256" key="5">
    <source>
        <dbReference type="SAM" id="MobiDB-lite"/>
    </source>
</evidence>
<dbReference type="Pfam" id="PF02384">
    <property type="entry name" value="N6_Mtase"/>
    <property type="match status" value="1"/>
</dbReference>
<dbReference type="InterPro" id="IPR003356">
    <property type="entry name" value="DNA_methylase_A-5"/>
</dbReference>
<dbReference type="SUPFAM" id="SSF53335">
    <property type="entry name" value="S-adenosyl-L-methionine-dependent methyltransferases"/>
    <property type="match status" value="1"/>
</dbReference>
<feature type="domain" description="DNA methylase adenine-specific" evidence="6">
    <location>
        <begin position="353"/>
        <end position="642"/>
    </location>
</feature>
<evidence type="ECO:0000259" key="7">
    <source>
        <dbReference type="Pfam" id="PF22837"/>
    </source>
</evidence>
<reference evidence="8" key="1">
    <citation type="journal article" date="2020" name="mSystems">
        <title>Genome- and Community-Level Interaction Insights into Carbon Utilization and Element Cycling Functions of Hydrothermarchaeota in Hydrothermal Sediment.</title>
        <authorList>
            <person name="Zhou Z."/>
            <person name="Liu Y."/>
            <person name="Xu W."/>
            <person name="Pan J."/>
            <person name="Luo Z.H."/>
            <person name="Li M."/>
        </authorList>
    </citation>
    <scope>NUCLEOTIDE SEQUENCE [LARGE SCALE GENOMIC DNA]</scope>
    <source>
        <strain evidence="8">SpSt-638</strain>
    </source>
</reference>
<dbReference type="AlphaFoldDB" id="A0A7J3KG12"/>
<evidence type="ECO:0000259" key="6">
    <source>
        <dbReference type="Pfam" id="PF02384"/>
    </source>
</evidence>
<dbReference type="EMBL" id="DTBE01000085">
    <property type="protein sequence ID" value="HGQ59733.1"/>
    <property type="molecule type" value="Genomic_DNA"/>
</dbReference>
<evidence type="ECO:0000256" key="4">
    <source>
        <dbReference type="ARBA" id="ARBA00022747"/>
    </source>
</evidence>